<evidence type="ECO:0000256" key="3">
    <source>
        <dbReference type="ARBA" id="ARBA00022679"/>
    </source>
</evidence>
<dbReference type="SUPFAM" id="SSF52151">
    <property type="entry name" value="FabD/lysophospholipase-like"/>
    <property type="match status" value="1"/>
</dbReference>
<dbReference type="STRING" id="431595.K3W8A5"/>
<dbReference type="AlphaFoldDB" id="K3W8A5"/>
<evidence type="ECO:0000313" key="7">
    <source>
        <dbReference type="EnsemblProtists" id="PYU1_T001196"/>
    </source>
</evidence>
<dbReference type="GO" id="GO:0006633">
    <property type="term" value="P:fatty acid biosynthetic process"/>
    <property type="evidence" value="ECO:0007669"/>
    <property type="project" value="TreeGrafter"/>
</dbReference>
<reference evidence="7" key="3">
    <citation type="submission" date="2015-02" db="UniProtKB">
        <authorList>
            <consortium name="EnsemblProtists"/>
        </authorList>
    </citation>
    <scope>IDENTIFICATION</scope>
    <source>
        <strain evidence="7">DAOM BR144</strain>
    </source>
</reference>
<comment type="catalytic activity">
    <reaction evidence="5">
        <text>holo-[ACP] + malonyl-CoA = malonyl-[ACP] + CoA</text>
        <dbReference type="Rhea" id="RHEA:41792"/>
        <dbReference type="Rhea" id="RHEA-COMP:9623"/>
        <dbReference type="Rhea" id="RHEA-COMP:9685"/>
        <dbReference type="ChEBI" id="CHEBI:57287"/>
        <dbReference type="ChEBI" id="CHEBI:57384"/>
        <dbReference type="ChEBI" id="CHEBI:64479"/>
        <dbReference type="ChEBI" id="CHEBI:78449"/>
        <dbReference type="EC" id="2.3.1.39"/>
    </reaction>
</comment>
<dbReference type="InterPro" id="IPR050858">
    <property type="entry name" value="Mal-CoA-ACP_Trans/PKS_FabD"/>
</dbReference>
<dbReference type="InterPro" id="IPR014043">
    <property type="entry name" value="Acyl_transferase_dom"/>
</dbReference>
<keyword evidence="3" id="KW-0808">Transferase</keyword>
<dbReference type="PIRSF" id="PIRSF000446">
    <property type="entry name" value="Mct"/>
    <property type="match status" value="1"/>
</dbReference>
<dbReference type="FunCoup" id="K3W8A5">
    <property type="interactions" value="276"/>
</dbReference>
<dbReference type="SUPFAM" id="SSF55048">
    <property type="entry name" value="Probable ACP-binding domain of malonyl-CoA ACP transacylase"/>
    <property type="match status" value="1"/>
</dbReference>
<dbReference type="EC" id="2.3.1.39" evidence="2"/>
<dbReference type="InterPro" id="IPR024925">
    <property type="entry name" value="Malonyl_CoA-ACP_transAc"/>
</dbReference>
<dbReference type="EnsemblProtists" id="PYU1_T001196">
    <property type="protein sequence ID" value="PYU1_T001196"/>
    <property type="gene ID" value="PYU1_G001196"/>
</dbReference>
<dbReference type="eggNOG" id="KOG2926">
    <property type="taxonomic scope" value="Eukaryota"/>
</dbReference>
<protein>
    <recommendedName>
        <fullName evidence="2">[acyl-carrier-protein] S-malonyltransferase</fullName>
        <ecNumber evidence="2">2.3.1.39</ecNumber>
    </recommendedName>
</protein>
<evidence type="ECO:0000256" key="5">
    <source>
        <dbReference type="ARBA" id="ARBA00048462"/>
    </source>
</evidence>
<dbReference type="InterPro" id="IPR016035">
    <property type="entry name" value="Acyl_Trfase/lysoPLipase"/>
</dbReference>
<evidence type="ECO:0000313" key="8">
    <source>
        <dbReference type="Proteomes" id="UP000019132"/>
    </source>
</evidence>
<evidence type="ECO:0000259" key="6">
    <source>
        <dbReference type="SMART" id="SM00827"/>
    </source>
</evidence>
<accession>K3W8A5</accession>
<dbReference type="InterPro" id="IPR004410">
    <property type="entry name" value="Malonyl_CoA-ACP_transAc_FabD"/>
</dbReference>
<dbReference type="PANTHER" id="PTHR42681:SF1">
    <property type="entry name" value="MALONYL-COA-ACYL CARRIER PROTEIN TRANSACYLASE, MITOCHONDRIAL"/>
    <property type="match status" value="1"/>
</dbReference>
<dbReference type="GO" id="GO:0004314">
    <property type="term" value="F:[acyl-carrier-protein] S-malonyltransferase activity"/>
    <property type="evidence" value="ECO:0007669"/>
    <property type="project" value="UniProtKB-EC"/>
</dbReference>
<reference evidence="8" key="1">
    <citation type="journal article" date="2010" name="Genome Biol.">
        <title>Genome sequence of the necrotrophic plant pathogen Pythium ultimum reveals original pathogenicity mechanisms and effector repertoire.</title>
        <authorList>
            <person name="Levesque C.A."/>
            <person name="Brouwer H."/>
            <person name="Cano L."/>
            <person name="Hamilton J.P."/>
            <person name="Holt C."/>
            <person name="Huitema E."/>
            <person name="Raffaele S."/>
            <person name="Robideau G.P."/>
            <person name="Thines M."/>
            <person name="Win J."/>
            <person name="Zerillo M.M."/>
            <person name="Beakes G.W."/>
            <person name="Boore J.L."/>
            <person name="Busam D."/>
            <person name="Dumas B."/>
            <person name="Ferriera S."/>
            <person name="Fuerstenberg S.I."/>
            <person name="Gachon C.M."/>
            <person name="Gaulin E."/>
            <person name="Govers F."/>
            <person name="Grenville-Briggs L."/>
            <person name="Horner N."/>
            <person name="Hostetler J."/>
            <person name="Jiang R.H."/>
            <person name="Johnson J."/>
            <person name="Krajaejun T."/>
            <person name="Lin H."/>
            <person name="Meijer H.J."/>
            <person name="Moore B."/>
            <person name="Morris P."/>
            <person name="Phuntmart V."/>
            <person name="Puiu D."/>
            <person name="Shetty J."/>
            <person name="Stajich J.E."/>
            <person name="Tripathy S."/>
            <person name="Wawra S."/>
            <person name="van West P."/>
            <person name="Whitty B.R."/>
            <person name="Coutinho P.M."/>
            <person name="Henrissat B."/>
            <person name="Martin F."/>
            <person name="Thomas P.D."/>
            <person name="Tyler B.M."/>
            <person name="De Vries R.P."/>
            <person name="Kamoun S."/>
            <person name="Yandell M."/>
            <person name="Tisserat N."/>
            <person name="Buell C.R."/>
        </authorList>
    </citation>
    <scope>NUCLEOTIDE SEQUENCE</scope>
    <source>
        <strain evidence="8">DAOM:BR144</strain>
    </source>
</reference>
<reference evidence="8" key="2">
    <citation type="submission" date="2010-04" db="EMBL/GenBank/DDBJ databases">
        <authorList>
            <person name="Buell R."/>
            <person name="Hamilton J."/>
            <person name="Hostetler J."/>
        </authorList>
    </citation>
    <scope>NUCLEOTIDE SEQUENCE [LARGE SCALE GENOMIC DNA]</scope>
    <source>
        <strain evidence="8">DAOM:BR144</strain>
    </source>
</reference>
<evidence type="ECO:0000256" key="1">
    <source>
        <dbReference type="ARBA" id="ARBA00008217"/>
    </source>
</evidence>
<dbReference type="Proteomes" id="UP000019132">
    <property type="component" value="Unassembled WGS sequence"/>
</dbReference>
<dbReference type="SMART" id="SM00827">
    <property type="entry name" value="PKS_AT"/>
    <property type="match status" value="1"/>
</dbReference>
<keyword evidence="8" id="KW-1185">Reference proteome</keyword>
<evidence type="ECO:0000256" key="2">
    <source>
        <dbReference type="ARBA" id="ARBA00013258"/>
    </source>
</evidence>
<dbReference type="InParanoid" id="K3W8A5"/>
<organism evidence="7 8">
    <name type="scientific">Globisporangium ultimum (strain ATCC 200006 / CBS 805.95 / DAOM BR144)</name>
    <name type="common">Pythium ultimum</name>
    <dbReference type="NCBI Taxonomy" id="431595"/>
    <lineage>
        <taxon>Eukaryota</taxon>
        <taxon>Sar</taxon>
        <taxon>Stramenopiles</taxon>
        <taxon>Oomycota</taxon>
        <taxon>Peronosporomycetes</taxon>
        <taxon>Pythiales</taxon>
        <taxon>Pythiaceae</taxon>
        <taxon>Globisporangium</taxon>
    </lineage>
</organism>
<comment type="similarity">
    <text evidence="1">Belongs to the FabD family.</text>
</comment>
<dbReference type="Gene3D" id="3.30.70.250">
    <property type="entry name" value="Malonyl-CoA ACP transacylase, ACP-binding"/>
    <property type="match status" value="1"/>
</dbReference>
<keyword evidence="4" id="KW-0012">Acyltransferase</keyword>
<dbReference type="EMBL" id="GL376626">
    <property type="status" value="NOT_ANNOTATED_CDS"/>
    <property type="molecule type" value="Genomic_DNA"/>
</dbReference>
<dbReference type="HOGENOM" id="CLU_030558_0_1_1"/>
<dbReference type="OMA" id="AANYNCP"/>
<name>K3W8A5_GLOUD</name>
<sequence>MAKRLALVFPGQGSQRAGMATELLANWPRAVGDVLDEASEAIRVNLRTLMGDGPQETLTQTAFAQPAILAHSVAVLRVLEQETGQPLGCVATPPRFVLGHSLGEYSALVAAQSLDFADAVKLVHFRGQAMQNAVPQGVGAMAALMPVSASDAEEVCRMAAHETQRVCQVANYNSSKQIVISGDADTVDAAIGIAKTQKKVRRAVRLDVSAPFHCALMEPAAKRLDERLQELLPVLRSPTAPVVWNVEASASTKTPEEIRETLTQQVVQPVKWSQSVDFCLENGVDEFLEIGFGSVLTGLIKQHAPQANARSCGTAEQIRAYLAEQWQQ</sequence>
<dbReference type="PANTHER" id="PTHR42681">
    <property type="entry name" value="MALONYL-COA-ACYL CARRIER PROTEIN TRANSACYLASE, MITOCHONDRIAL"/>
    <property type="match status" value="1"/>
</dbReference>
<proteinExistence type="inferred from homology"/>
<dbReference type="InterPro" id="IPR016036">
    <property type="entry name" value="Malonyl_transacylase_ACP-bd"/>
</dbReference>
<evidence type="ECO:0000256" key="4">
    <source>
        <dbReference type="ARBA" id="ARBA00023315"/>
    </source>
</evidence>
<dbReference type="InterPro" id="IPR001227">
    <property type="entry name" value="Ac_transferase_dom_sf"/>
</dbReference>
<dbReference type="VEuPathDB" id="FungiDB:PYU1_G001196"/>
<dbReference type="NCBIfam" id="TIGR00128">
    <property type="entry name" value="fabD"/>
    <property type="match status" value="1"/>
</dbReference>
<dbReference type="Pfam" id="PF00698">
    <property type="entry name" value="Acyl_transf_1"/>
    <property type="match status" value="1"/>
</dbReference>
<feature type="domain" description="Malonyl-CoA:ACP transacylase (MAT)" evidence="6">
    <location>
        <begin position="8"/>
        <end position="321"/>
    </location>
</feature>
<dbReference type="Gene3D" id="3.40.366.10">
    <property type="entry name" value="Malonyl-Coenzyme A Acyl Carrier Protein, domain 2"/>
    <property type="match status" value="1"/>
</dbReference>